<protein>
    <recommendedName>
        <fullName evidence="9">Nucleoside phosphorylase domain-containing protein</fullName>
    </recommendedName>
</protein>
<dbReference type="Gene3D" id="1.25.40.20">
    <property type="entry name" value="Ankyrin repeat-containing domain"/>
    <property type="match status" value="1"/>
</dbReference>
<dbReference type="SMART" id="SM00248">
    <property type="entry name" value="ANK"/>
    <property type="match status" value="2"/>
</dbReference>
<feature type="region of interest" description="Disordered" evidence="3">
    <location>
        <begin position="397"/>
        <end position="420"/>
    </location>
</feature>
<dbReference type="PROSITE" id="PS50088">
    <property type="entry name" value="ANK_REPEAT"/>
    <property type="match status" value="2"/>
</dbReference>
<keyword evidence="2" id="KW-0040">ANK repeat</keyword>
<dbReference type="SUPFAM" id="SSF53167">
    <property type="entry name" value="Purine and uridine phosphorylases"/>
    <property type="match status" value="1"/>
</dbReference>
<dbReference type="Pfam" id="PF24883">
    <property type="entry name" value="NPHP3_N"/>
    <property type="match status" value="1"/>
</dbReference>
<dbReference type="EMBL" id="JBFXLU010000137">
    <property type="protein sequence ID" value="KAL2839099.1"/>
    <property type="molecule type" value="Genomic_DNA"/>
</dbReference>
<dbReference type="PANTHER" id="PTHR10039">
    <property type="entry name" value="AMELOGENIN"/>
    <property type="match status" value="1"/>
</dbReference>
<feature type="domain" description="Nucleoside phosphorylase" evidence="4">
    <location>
        <begin position="13"/>
        <end position="139"/>
    </location>
</feature>
<dbReference type="PROSITE" id="PS50297">
    <property type="entry name" value="ANK_REP_REGION"/>
    <property type="match status" value="2"/>
</dbReference>
<dbReference type="InterPro" id="IPR056884">
    <property type="entry name" value="NPHP3-like_N"/>
</dbReference>
<feature type="repeat" description="ANK" evidence="2">
    <location>
        <begin position="1171"/>
        <end position="1199"/>
    </location>
</feature>
<gene>
    <name evidence="7" type="ORF">BJY01DRAFT_29180</name>
</gene>
<evidence type="ECO:0000256" key="2">
    <source>
        <dbReference type="PROSITE-ProRule" id="PRU00023"/>
    </source>
</evidence>
<keyword evidence="8" id="KW-1185">Reference proteome</keyword>
<feature type="domain" description="GPI inositol-deacylase winged helix" evidence="5">
    <location>
        <begin position="802"/>
        <end position="896"/>
    </location>
</feature>
<organism evidence="7 8">
    <name type="scientific">Aspergillus pseudoustus</name>
    <dbReference type="NCBI Taxonomy" id="1810923"/>
    <lineage>
        <taxon>Eukaryota</taxon>
        <taxon>Fungi</taxon>
        <taxon>Dikarya</taxon>
        <taxon>Ascomycota</taxon>
        <taxon>Pezizomycotina</taxon>
        <taxon>Eurotiomycetes</taxon>
        <taxon>Eurotiomycetidae</taxon>
        <taxon>Eurotiales</taxon>
        <taxon>Aspergillaceae</taxon>
        <taxon>Aspergillus</taxon>
        <taxon>Aspergillus subgen. Nidulantes</taxon>
    </lineage>
</organism>
<accession>A0ABR4JHP9</accession>
<dbReference type="InterPro" id="IPR002110">
    <property type="entry name" value="Ankyrin_rpt"/>
</dbReference>
<sequence>MASPPSSRNDFEVAIVCALPTEYNAVVELVDHFWEDYGYEYGRTREDANTYTTARIGNSDVVLVLLSGAGKAIAASSATSLRSSYPGIKLLLLTGICGGVPLVGTEEGILLGDVVISETVIQYDYGRRYPDKFIMKHIVEESLSRPAKGVRNLVALFRTNRALHRLQQRAAFFLEQIQDKPLSEGSTTNYQYPGTANDRLFTANFRHKHHRASDCLCRHWQTGSDPVCEESRTLSCEELGCDEEYPIQRHRLEAKRRLEHEGRNKEAQAPFIFVGRIGSGDIVLKSGEDRDRIAKLHSILAFEMEGAGAWDELPCIVVKGVSDYADSHKNNKWQDFAAATAASTMKALLERYTPIDKPRNIAPSIQGLQAVPGMAYPHQNDNQSRIPVCGVSPHSLPYSDNQLRRKSPRGTITDGYDASTPPTALALPPVKYIRGLPSRENRRSSEFLDDSMPYTPVMTATGLAQSIELEGHAGISDQDNSCFDGFQPTKPHAKDVRFNGAIDPATKQMLVKQLYFSKIDERLTHLTPAQGNTCRWFLSKSEYTDWYNNVEAYDHCGFLWIKGNPGTGKSTLMKFLFENERSNTKNNHMRILLSFFFLARGTAEEKSTVGLYRSLLHQLFEKVPRLIESLDWMTPDGARVIHRDGWSEEALKQTLKHAVKKLGDISLAMYIDALDECEDSQAARMIRFFEELCDPVGIGIRICFSSRHYPHIEITTGTELTLENEDGHKDDITKYVKSNLKLGKRNQQTELLQSEILEKSSRIFLWVVLVVKILTELPDKSIKKMRERLKEIPTELAKLFEMILARDGKNLEQMKLCLNWVLFAIRPLKPQELYFAIQLGLDKASSTYWDKDDIDIDSIKTFVKSSSKGLAEVTRNKACEVQFIHESVREFLLSKDGAQWSGPSLSGNLVGLGHQHLRDCCLAQLNAPITQHVNIPDPLPKPVKTEELRKSITSEFPFLEYSVLSVLQHANDAQHAGIDQQAFLEDFPLQRWVFLNNTIEKYEVRRYTQAVTFLYILAERNLADLIHIHPHLETWLDVGDERYGPPIFAARATGSHQAVQVLLEAQTRTQPAESSVRGLLKRCLETSNNNPTFGRNFTFSRTRDVTDHVIEQGDEVVLKFLDILGKVDVAWKEKSNTNLRMPLAQAAKNGHEGVARFLLEKGAEIESKDNNGRTPLSWAARNGHKAVIKLLQENGAEIDPRIIMVGHHYHGRRGTGMRL</sequence>
<dbReference type="InterPro" id="IPR000845">
    <property type="entry name" value="Nucleoside_phosphorylase_d"/>
</dbReference>
<evidence type="ECO:0000313" key="7">
    <source>
        <dbReference type="EMBL" id="KAL2839099.1"/>
    </source>
</evidence>
<dbReference type="Proteomes" id="UP001610446">
    <property type="component" value="Unassembled WGS sequence"/>
</dbReference>
<dbReference type="Gene3D" id="3.40.50.1580">
    <property type="entry name" value="Nucleoside phosphorylase domain"/>
    <property type="match status" value="1"/>
</dbReference>
<feature type="repeat" description="ANK" evidence="2">
    <location>
        <begin position="1138"/>
        <end position="1170"/>
    </location>
</feature>
<dbReference type="PANTHER" id="PTHR10039:SF5">
    <property type="entry name" value="NACHT DOMAIN-CONTAINING PROTEIN"/>
    <property type="match status" value="1"/>
</dbReference>
<dbReference type="Pfam" id="PF01048">
    <property type="entry name" value="PNP_UDP_1"/>
    <property type="match status" value="1"/>
</dbReference>
<proteinExistence type="predicted"/>
<keyword evidence="1" id="KW-0677">Repeat</keyword>
<dbReference type="SUPFAM" id="SSF48403">
    <property type="entry name" value="Ankyrin repeat"/>
    <property type="match status" value="1"/>
</dbReference>
<dbReference type="InterPro" id="IPR035994">
    <property type="entry name" value="Nucleoside_phosphorylase_sf"/>
</dbReference>
<name>A0ABR4JHP9_9EURO</name>
<dbReference type="InterPro" id="IPR036770">
    <property type="entry name" value="Ankyrin_rpt-contain_sf"/>
</dbReference>
<feature type="domain" description="Nephrocystin 3-like N-terminal" evidence="6">
    <location>
        <begin position="532"/>
        <end position="707"/>
    </location>
</feature>
<dbReference type="SUPFAM" id="SSF52540">
    <property type="entry name" value="P-loop containing nucleoside triphosphate hydrolases"/>
    <property type="match status" value="1"/>
</dbReference>
<evidence type="ECO:0000259" key="5">
    <source>
        <dbReference type="Pfam" id="PF22939"/>
    </source>
</evidence>
<dbReference type="Pfam" id="PF22939">
    <property type="entry name" value="WHD_GPIID"/>
    <property type="match status" value="1"/>
</dbReference>
<comment type="caution">
    <text evidence="7">The sequence shown here is derived from an EMBL/GenBank/DDBJ whole genome shotgun (WGS) entry which is preliminary data.</text>
</comment>
<evidence type="ECO:0000256" key="3">
    <source>
        <dbReference type="SAM" id="MobiDB-lite"/>
    </source>
</evidence>
<dbReference type="Pfam" id="PF12796">
    <property type="entry name" value="Ank_2"/>
    <property type="match status" value="1"/>
</dbReference>
<dbReference type="Gene3D" id="3.40.50.300">
    <property type="entry name" value="P-loop containing nucleotide triphosphate hydrolases"/>
    <property type="match status" value="1"/>
</dbReference>
<evidence type="ECO:0000313" key="8">
    <source>
        <dbReference type="Proteomes" id="UP001610446"/>
    </source>
</evidence>
<reference evidence="7 8" key="1">
    <citation type="submission" date="2024-07" db="EMBL/GenBank/DDBJ databases">
        <title>Section-level genome sequencing and comparative genomics of Aspergillus sections Usti and Cavernicolus.</title>
        <authorList>
            <consortium name="Lawrence Berkeley National Laboratory"/>
            <person name="Nybo J.L."/>
            <person name="Vesth T.C."/>
            <person name="Theobald S."/>
            <person name="Frisvad J.C."/>
            <person name="Larsen T.O."/>
            <person name="Kjaerboelling I."/>
            <person name="Rothschild-Mancinelli K."/>
            <person name="Lyhne E.K."/>
            <person name="Kogle M.E."/>
            <person name="Barry K."/>
            <person name="Clum A."/>
            <person name="Na H."/>
            <person name="Ledsgaard L."/>
            <person name="Lin J."/>
            <person name="Lipzen A."/>
            <person name="Kuo A."/>
            <person name="Riley R."/>
            <person name="Mondo S."/>
            <person name="Labutti K."/>
            <person name="Haridas S."/>
            <person name="Pangalinan J."/>
            <person name="Salamov A.A."/>
            <person name="Simmons B.A."/>
            <person name="Magnuson J.K."/>
            <person name="Chen J."/>
            <person name="Drula E."/>
            <person name="Henrissat B."/>
            <person name="Wiebenga A."/>
            <person name="Lubbers R.J."/>
            <person name="Gomes A.C."/>
            <person name="Makela M.R."/>
            <person name="Stajich J."/>
            <person name="Grigoriev I.V."/>
            <person name="Mortensen U.H."/>
            <person name="De Vries R.P."/>
            <person name="Baker S.E."/>
            <person name="Andersen M.R."/>
        </authorList>
    </citation>
    <scope>NUCLEOTIDE SEQUENCE [LARGE SCALE GENOMIC DNA]</scope>
    <source>
        <strain evidence="7 8">CBS 123904</strain>
    </source>
</reference>
<evidence type="ECO:0000259" key="6">
    <source>
        <dbReference type="Pfam" id="PF24883"/>
    </source>
</evidence>
<dbReference type="InterPro" id="IPR027417">
    <property type="entry name" value="P-loop_NTPase"/>
</dbReference>
<evidence type="ECO:0000259" key="4">
    <source>
        <dbReference type="Pfam" id="PF01048"/>
    </source>
</evidence>
<evidence type="ECO:0000256" key="1">
    <source>
        <dbReference type="ARBA" id="ARBA00022737"/>
    </source>
</evidence>
<evidence type="ECO:0008006" key="9">
    <source>
        <dbReference type="Google" id="ProtNLM"/>
    </source>
</evidence>
<dbReference type="InterPro" id="IPR054471">
    <property type="entry name" value="GPIID_WHD"/>
</dbReference>